<organism evidence="1 2">
    <name type="scientific">Pseudoalteromonas denitrificans DSM 6059</name>
    <dbReference type="NCBI Taxonomy" id="1123010"/>
    <lineage>
        <taxon>Bacteria</taxon>
        <taxon>Pseudomonadati</taxon>
        <taxon>Pseudomonadota</taxon>
        <taxon>Gammaproteobacteria</taxon>
        <taxon>Alteromonadales</taxon>
        <taxon>Pseudoalteromonadaceae</taxon>
        <taxon>Pseudoalteromonas</taxon>
    </lineage>
</organism>
<proteinExistence type="predicted"/>
<name>A0A1I1FZM2_9GAMM</name>
<evidence type="ECO:0000313" key="1">
    <source>
        <dbReference type="EMBL" id="SFC04476.1"/>
    </source>
</evidence>
<dbReference type="AlphaFoldDB" id="A0A1I1FZM2"/>
<dbReference type="Proteomes" id="UP000198862">
    <property type="component" value="Unassembled WGS sequence"/>
</dbReference>
<reference evidence="1 2" key="1">
    <citation type="submission" date="2016-10" db="EMBL/GenBank/DDBJ databases">
        <authorList>
            <person name="de Groot N.N."/>
        </authorList>
    </citation>
    <scope>NUCLEOTIDE SEQUENCE [LARGE SCALE GENOMIC DNA]</scope>
    <source>
        <strain evidence="1 2">DSM 6059</strain>
    </source>
</reference>
<sequence length="66" mass="7791">MDHFKESAYWEAVHKLTRLSVSAQSIGSFEHEIDIVIEKYDNQISDYGKNSLHEIKQRLINGYHRN</sequence>
<evidence type="ECO:0000313" key="2">
    <source>
        <dbReference type="Proteomes" id="UP000198862"/>
    </source>
</evidence>
<protein>
    <submittedName>
        <fullName evidence="1">Uncharacterized protein</fullName>
    </submittedName>
</protein>
<gene>
    <name evidence="1" type="ORF">SAMN02745724_00744</name>
</gene>
<dbReference type="RefSeq" id="WP_091980085.1">
    <property type="nucleotide sequence ID" value="NZ_FOLO01000004.1"/>
</dbReference>
<keyword evidence="2" id="KW-1185">Reference proteome</keyword>
<accession>A0A1I1FZM2</accession>
<dbReference type="STRING" id="1123010.SAMN02745724_00744"/>
<dbReference type="EMBL" id="FOLO01000004">
    <property type="protein sequence ID" value="SFC04476.1"/>
    <property type="molecule type" value="Genomic_DNA"/>
</dbReference>